<sequence>MELKMAEFPWLSLIIWLPVAGALLLFLVPRRAEGLIKGLALVVALADLVVSLPLWFNFDHHWVGFQFVEKHPWIQALHAQYFLGVDGISVLFILLSALITVLCILISWESITEKVKEFYISLLVTSAAMIGVFCALDLFLFYVFWEAMLIPMYLIIGIWGGPRRLYATIKFFLYTLLGSVLMLVGIIVIYFKAGTLEIPSLMQMGLPYKLQILLFLAFFAAFAVKVPMWPVHTWLPDAHTEAPTAGSVILAGILIKMGAYGFLRFSLSFFPKATLALAVPMLILSIIAIIYGALACLAQSDLKRLIAYSSVSHMGFVTLGIFSLTGNGVEGAILQMINHGVVTGALFMCVGIVYDRTHSREISYYGGLATVMPVYAAFFMVFTMASIGLPGTNGFVGEFLILLGTFQAKKWAAAFAATGVILGACYMLWLYQRVFCQRVNPQIAGLPEMNLRETLALLPMLILVLWIGIYPKPFLSFMHVSVGHLLQHVHSVGSVPGITQLIKEGLHAVFPA</sequence>
<feature type="transmembrane region" description="Helical" evidence="7">
    <location>
        <begin position="78"/>
        <end position="106"/>
    </location>
</feature>
<evidence type="ECO:0000256" key="4">
    <source>
        <dbReference type="ARBA" id="ARBA00022989"/>
    </source>
</evidence>
<feature type="transmembrane region" description="Helical" evidence="7">
    <location>
        <begin position="118"/>
        <end position="136"/>
    </location>
</feature>
<feature type="transmembrane region" description="Helical" evidence="7">
    <location>
        <begin position="243"/>
        <end position="263"/>
    </location>
</feature>
<evidence type="ECO:0000313" key="10">
    <source>
        <dbReference type="Proteomes" id="UP000501253"/>
    </source>
</evidence>
<feature type="domain" description="NADH:quinone oxidoreductase/Mrp antiporter transmembrane" evidence="8">
    <location>
        <begin position="135"/>
        <end position="419"/>
    </location>
</feature>
<gene>
    <name evidence="9" type="ORF">FVE67_00180</name>
</gene>
<evidence type="ECO:0000256" key="6">
    <source>
        <dbReference type="RuleBase" id="RU000320"/>
    </source>
</evidence>
<keyword evidence="9" id="KW-0560">Oxidoreductase</keyword>
<evidence type="ECO:0000256" key="1">
    <source>
        <dbReference type="ARBA" id="ARBA00004127"/>
    </source>
</evidence>
<dbReference type="NCBIfam" id="NF004501">
    <property type="entry name" value="PRK05846.1-5"/>
    <property type="match status" value="1"/>
</dbReference>
<dbReference type="Proteomes" id="UP000501253">
    <property type="component" value="Chromosome"/>
</dbReference>
<evidence type="ECO:0000259" key="8">
    <source>
        <dbReference type="Pfam" id="PF00361"/>
    </source>
</evidence>
<evidence type="ECO:0000256" key="5">
    <source>
        <dbReference type="ARBA" id="ARBA00023136"/>
    </source>
</evidence>
<dbReference type="GO" id="GO:0012505">
    <property type="term" value="C:endomembrane system"/>
    <property type="evidence" value="ECO:0007669"/>
    <property type="project" value="UniProtKB-SubCell"/>
</dbReference>
<feature type="transmembrane region" description="Helical" evidence="7">
    <location>
        <begin position="451"/>
        <end position="469"/>
    </location>
</feature>
<dbReference type="GO" id="GO:0015990">
    <property type="term" value="P:electron transport coupled proton transport"/>
    <property type="evidence" value="ECO:0007669"/>
    <property type="project" value="TreeGrafter"/>
</dbReference>
<dbReference type="NCBIfam" id="TIGR01972">
    <property type="entry name" value="NDH_I_M"/>
    <property type="match status" value="1"/>
</dbReference>
<feature type="transmembrane region" description="Helical" evidence="7">
    <location>
        <begin position="6"/>
        <end position="27"/>
    </location>
</feature>
<feature type="transmembrane region" description="Helical" evidence="7">
    <location>
        <begin position="171"/>
        <end position="191"/>
    </location>
</feature>
<dbReference type="Pfam" id="PF00361">
    <property type="entry name" value="Proton_antipo_M"/>
    <property type="match status" value="1"/>
</dbReference>
<comment type="similarity">
    <text evidence="2">Belongs to the complex I subunit 4 family.</text>
</comment>
<evidence type="ECO:0000256" key="7">
    <source>
        <dbReference type="SAM" id="Phobius"/>
    </source>
</evidence>
<feature type="transmembrane region" description="Helical" evidence="7">
    <location>
        <begin position="332"/>
        <end position="354"/>
    </location>
</feature>
<keyword evidence="10" id="KW-1185">Reference proteome</keyword>
<dbReference type="NCBIfam" id="NF004499">
    <property type="entry name" value="PRK05846.1-3"/>
    <property type="match status" value="1"/>
</dbReference>
<evidence type="ECO:0000313" key="9">
    <source>
        <dbReference type="EMBL" id="QJA06947.1"/>
    </source>
</evidence>
<dbReference type="AlphaFoldDB" id="A0A6H1WUS3"/>
<dbReference type="InterPro" id="IPR003918">
    <property type="entry name" value="NADH_UbQ_OxRdtase"/>
</dbReference>
<dbReference type="PRINTS" id="PR01437">
    <property type="entry name" value="NUOXDRDTASE4"/>
</dbReference>
<feature type="transmembrane region" description="Helical" evidence="7">
    <location>
        <begin position="366"/>
        <end position="391"/>
    </location>
</feature>
<feature type="transmembrane region" description="Helical" evidence="7">
    <location>
        <begin position="275"/>
        <end position="298"/>
    </location>
</feature>
<dbReference type="GO" id="GO:0048039">
    <property type="term" value="F:ubiquinone binding"/>
    <property type="evidence" value="ECO:0007669"/>
    <property type="project" value="TreeGrafter"/>
</dbReference>
<keyword evidence="4 7" id="KW-1133">Transmembrane helix</keyword>
<dbReference type="EMBL" id="CP042909">
    <property type="protein sequence ID" value="QJA06947.1"/>
    <property type="molecule type" value="Genomic_DNA"/>
</dbReference>
<protein>
    <submittedName>
        <fullName evidence="9">NADH-quinone oxidoreductase subunit M</fullName>
        <ecNumber evidence="9">1.6.5.11</ecNumber>
    </submittedName>
</protein>
<keyword evidence="5 7" id="KW-0472">Membrane</keyword>
<feature type="transmembrane region" description="Helical" evidence="7">
    <location>
        <begin position="39"/>
        <end position="58"/>
    </location>
</feature>
<keyword evidence="3 6" id="KW-0812">Transmembrane</keyword>
<feature type="transmembrane region" description="Helical" evidence="7">
    <location>
        <begin position="305"/>
        <end position="326"/>
    </location>
</feature>
<dbReference type="GO" id="GO:0003954">
    <property type="term" value="F:NADH dehydrogenase activity"/>
    <property type="evidence" value="ECO:0007669"/>
    <property type="project" value="TreeGrafter"/>
</dbReference>
<name>A0A6H1WUS3_9BACT</name>
<proteinExistence type="inferred from homology"/>
<dbReference type="GO" id="GO:0008137">
    <property type="term" value="F:NADH dehydrogenase (ubiquinone) activity"/>
    <property type="evidence" value="ECO:0007669"/>
    <property type="project" value="InterPro"/>
</dbReference>
<dbReference type="GO" id="GO:0016020">
    <property type="term" value="C:membrane"/>
    <property type="evidence" value="ECO:0007669"/>
    <property type="project" value="UniProtKB-SubCell"/>
</dbReference>
<dbReference type="GO" id="GO:0042773">
    <property type="term" value="P:ATP synthesis coupled electron transport"/>
    <property type="evidence" value="ECO:0007669"/>
    <property type="project" value="InterPro"/>
</dbReference>
<dbReference type="EC" id="1.6.5.11" evidence="9"/>
<feature type="transmembrane region" description="Helical" evidence="7">
    <location>
        <begin position="142"/>
        <end position="159"/>
    </location>
</feature>
<organism evidence="9 10">
    <name type="scientific">Thermosulfurimonas marina</name>
    <dbReference type="NCBI Taxonomy" id="2047767"/>
    <lineage>
        <taxon>Bacteria</taxon>
        <taxon>Pseudomonadati</taxon>
        <taxon>Thermodesulfobacteriota</taxon>
        <taxon>Thermodesulfobacteria</taxon>
        <taxon>Thermodesulfobacteriales</taxon>
        <taxon>Thermodesulfobacteriaceae</taxon>
        <taxon>Thermosulfurimonas</taxon>
    </lineage>
</organism>
<dbReference type="PANTHER" id="PTHR43507:SF1">
    <property type="entry name" value="NADH-UBIQUINONE OXIDOREDUCTASE CHAIN 4"/>
    <property type="match status" value="1"/>
</dbReference>
<evidence type="ECO:0000256" key="2">
    <source>
        <dbReference type="ARBA" id="ARBA00009025"/>
    </source>
</evidence>
<accession>A0A6H1WUS3</accession>
<dbReference type="PANTHER" id="PTHR43507">
    <property type="entry name" value="NADH-UBIQUINONE OXIDOREDUCTASE CHAIN 4"/>
    <property type="match status" value="1"/>
</dbReference>
<feature type="transmembrane region" description="Helical" evidence="7">
    <location>
        <begin position="211"/>
        <end position="231"/>
    </location>
</feature>
<comment type="subcellular location">
    <subcellularLocation>
        <location evidence="1">Endomembrane system</location>
        <topology evidence="1">Multi-pass membrane protein</topology>
    </subcellularLocation>
    <subcellularLocation>
        <location evidence="6">Membrane</location>
        <topology evidence="6">Multi-pass membrane protein</topology>
    </subcellularLocation>
</comment>
<dbReference type="InterPro" id="IPR001750">
    <property type="entry name" value="ND/Mrp_TM"/>
</dbReference>
<dbReference type="KEGG" id="tmai:FVE67_00180"/>
<reference evidence="9 10" key="1">
    <citation type="submission" date="2019-08" db="EMBL/GenBank/DDBJ databases">
        <title>Complete genome sequence of Thermosulfurimonas marina SU872T, an anaerobic thermophilic chemolithoautotrophic bacterium isolated from a shallow marine hydrothermal vent.</title>
        <authorList>
            <person name="Allioux M."/>
            <person name="Jebbar M."/>
            <person name="Slobodkina G."/>
            <person name="Slobodkin A."/>
            <person name="Moalic Y."/>
            <person name="Frolova A."/>
            <person name="Shao Z."/>
            <person name="Alain K."/>
        </authorList>
    </citation>
    <scope>NUCLEOTIDE SEQUENCE [LARGE SCALE GENOMIC DNA]</scope>
    <source>
        <strain evidence="9 10">SU872</strain>
    </source>
</reference>
<dbReference type="InterPro" id="IPR010227">
    <property type="entry name" value="NADH_Q_OxRdtase_chainM/4"/>
</dbReference>
<feature type="transmembrane region" description="Helical" evidence="7">
    <location>
        <begin position="411"/>
        <end position="431"/>
    </location>
</feature>
<evidence type="ECO:0000256" key="3">
    <source>
        <dbReference type="ARBA" id="ARBA00022692"/>
    </source>
</evidence>